<reference evidence="3 4" key="1">
    <citation type="submission" date="2024-03" db="EMBL/GenBank/DDBJ databases">
        <authorList>
            <person name="Cao K."/>
        </authorList>
    </citation>
    <scope>NUCLEOTIDE SEQUENCE [LARGE SCALE GENOMIC DNA]</scope>
    <source>
        <strain evidence="3 4">MCCC 1K00696</strain>
    </source>
</reference>
<accession>A0ABZ2TN69</accession>
<dbReference type="EMBL" id="CP150496">
    <property type="protein sequence ID" value="WYW54548.1"/>
    <property type="molecule type" value="Genomic_DNA"/>
</dbReference>
<sequence>MNKKSTFSIITIIGLLIFVFYTSNSEITFEKNKKEYAEYLANHPYTKRSPLTKEEIKAMPKKDRPDLAFEQDFLRTMDPNTKKLHQDRLVKALKYGKKVKQDASSKSATTFNWESRGPKTVAGRVRAMMFDPNDTESKRVFAGGVSGGIWKNEDITNENSSWAMVNSDMTNFAISVMVYDPVQNNTFYVGTGEGWGNADAVNGAGIWKTLDGGLTWSNLSSTTNFEYVYDIIVRNENGIGVVYAAMKDQENIFSEGTDLFRSVDGGNTWSVVSTEPIRDLELASDNKIWAGSASGSIFSSSNGVVFSSNYNSSLPSAGRVELATAKSNSNVIYALIASRIENSNSPDTFVTGLGEIVKSIDAGVTFTNLDEPSDTRDSSVPNDDFTRGQAWYDLIIEVNPTNQNEVYVGGINTFKSTNGGVLWSKTSSWDSRFDNSVSYVHADIHNIVFRPSNNQLLIATDGGVFYSPDNSKNVNQNSIFPRNLNLNITQFYSAAIDPVNLNGFMGGAQDNGTVYLYEPGISNTIEVLGGDGGFSFIDQTATNATESIYYIASTQFNVSYLYDSSFPATDYITLVNNRDSGNFINASDYDDENNIFYSFNDKNEITRVILKDDFENQGFRDNFNGVQDIISTPLFGNSDVTHIRVSPYNVAARKVFFGTVTGRLLIFDSTDESFEIINEPSNVFGAISCIELGASDDEILLTYSNYGVKSVWYTNDGGDNWKDVEGNLPDIPVRWSLFNPLDRKEVLLATEAGIWKTSDVTAETVFWEPASSGMGNVRVDMLQYRASDNLILAATHGRGMFTSNFVDSTAFVTSVVSDEKLFTVYPTVSKGDITVFAKNTLGKVKINIFDTAGRQVYGSSLDFSVNEKQPISLNIDSGIYIVNLVDKDNNKSSRKIIIE</sequence>
<evidence type="ECO:0000256" key="1">
    <source>
        <dbReference type="ARBA" id="ARBA00022729"/>
    </source>
</evidence>
<dbReference type="InterPro" id="IPR015943">
    <property type="entry name" value="WD40/YVTN_repeat-like_dom_sf"/>
</dbReference>
<dbReference type="Gene3D" id="2.130.10.10">
    <property type="entry name" value="YVTN repeat-like/Quinoprotein amine dehydrogenase"/>
    <property type="match status" value="3"/>
</dbReference>
<dbReference type="Proteomes" id="UP001491088">
    <property type="component" value="Chromosome"/>
</dbReference>
<dbReference type="InterPro" id="IPR026444">
    <property type="entry name" value="Secre_tail"/>
</dbReference>
<keyword evidence="4" id="KW-1185">Reference proteome</keyword>
<dbReference type="Pfam" id="PF18962">
    <property type="entry name" value="Por_Secre_tail"/>
    <property type="match status" value="1"/>
</dbReference>
<dbReference type="SUPFAM" id="SSF110296">
    <property type="entry name" value="Oligoxyloglucan reducing end-specific cellobiohydrolase"/>
    <property type="match status" value="2"/>
</dbReference>
<dbReference type="NCBIfam" id="TIGR04183">
    <property type="entry name" value="Por_Secre_tail"/>
    <property type="match status" value="1"/>
</dbReference>
<feature type="domain" description="Secretion system C-terminal sorting" evidence="2">
    <location>
        <begin position="824"/>
        <end position="898"/>
    </location>
</feature>
<organism evidence="3 4">
    <name type="scientific">Polaribacter marinaquae</name>
    <dbReference type="NCBI Taxonomy" id="1642819"/>
    <lineage>
        <taxon>Bacteria</taxon>
        <taxon>Pseudomonadati</taxon>
        <taxon>Bacteroidota</taxon>
        <taxon>Flavobacteriia</taxon>
        <taxon>Flavobacteriales</taxon>
        <taxon>Flavobacteriaceae</taxon>
    </lineage>
</organism>
<gene>
    <name evidence="3" type="ORF">WG950_08400</name>
</gene>
<evidence type="ECO:0000313" key="3">
    <source>
        <dbReference type="EMBL" id="WYW54548.1"/>
    </source>
</evidence>
<dbReference type="RefSeq" id="WP_340931613.1">
    <property type="nucleotide sequence ID" value="NZ_CP150496.1"/>
</dbReference>
<protein>
    <submittedName>
        <fullName evidence="3">T9SS type A sorting domain-containing protein</fullName>
    </submittedName>
</protein>
<keyword evidence="1" id="KW-0732">Signal</keyword>
<name>A0ABZ2TN69_9FLAO</name>
<proteinExistence type="predicted"/>
<evidence type="ECO:0000313" key="4">
    <source>
        <dbReference type="Proteomes" id="UP001491088"/>
    </source>
</evidence>
<evidence type="ECO:0000259" key="2">
    <source>
        <dbReference type="Pfam" id="PF18962"/>
    </source>
</evidence>